<gene>
    <name evidence="1" type="ORF">HG421_10330</name>
</gene>
<organism evidence="1 2">
    <name type="scientific">Xanthomonas campestris pv. badrii</name>
    <dbReference type="NCBI Taxonomy" id="149696"/>
    <lineage>
        <taxon>Bacteria</taxon>
        <taxon>Pseudomonadati</taxon>
        <taxon>Pseudomonadota</taxon>
        <taxon>Gammaproteobacteria</taxon>
        <taxon>Lysobacterales</taxon>
        <taxon>Lysobacteraceae</taxon>
        <taxon>Xanthomonas</taxon>
    </lineage>
</organism>
<reference evidence="1 2" key="1">
    <citation type="submission" date="2020-04" db="EMBL/GenBank/DDBJ databases">
        <title>Genome-Wide Identification of 5-Methylcytosine Sites in Bacterial Genomes By High-Throughput Sequencing of MspJI Restriction Fragments.</title>
        <authorList>
            <person name="Wu V."/>
        </authorList>
    </citation>
    <scope>NUCLEOTIDE SEQUENCE [LARGE SCALE GENOMIC DNA]</scope>
    <source>
        <strain evidence="1 2">NEB122</strain>
    </source>
</reference>
<dbReference type="EMBL" id="CP051651">
    <property type="protein sequence ID" value="QJD68067.1"/>
    <property type="molecule type" value="Genomic_DNA"/>
</dbReference>
<dbReference type="RefSeq" id="WP_169706308.1">
    <property type="nucleotide sequence ID" value="NZ_CP051651.1"/>
</dbReference>
<reference evidence="1 2" key="2">
    <citation type="submission" date="2020-04" db="EMBL/GenBank/DDBJ databases">
        <authorList>
            <person name="Fomenkov A."/>
            <person name="Anton B.P."/>
            <person name="Roberts R.J."/>
        </authorList>
    </citation>
    <scope>NUCLEOTIDE SEQUENCE [LARGE SCALE GENOMIC DNA]</scope>
    <source>
        <strain evidence="1 2">NEB122</strain>
    </source>
</reference>
<accession>A0A7Z2ZHH3</accession>
<evidence type="ECO:0000313" key="2">
    <source>
        <dbReference type="Proteomes" id="UP000503498"/>
    </source>
</evidence>
<name>A0A7Z2ZHH3_XANCA</name>
<sequence>MPGSVTTYMLDVMVEAMVTAMAVRAVLVMRVLIGDQTVAAVFHATSCDGCFTVREVMARFAQGTWALSSMVAAR</sequence>
<dbReference type="AlphaFoldDB" id="A0A7Z2ZHH3"/>
<dbReference type="Proteomes" id="UP000503498">
    <property type="component" value="Chromosome"/>
</dbReference>
<protein>
    <submittedName>
        <fullName evidence="1">Uncharacterized protein</fullName>
    </submittedName>
</protein>
<evidence type="ECO:0000313" key="1">
    <source>
        <dbReference type="EMBL" id="QJD68067.1"/>
    </source>
</evidence>
<proteinExistence type="predicted"/>